<feature type="compositionally biased region" description="Acidic residues" evidence="1">
    <location>
        <begin position="2200"/>
        <end position="2221"/>
    </location>
</feature>
<feature type="compositionally biased region" description="Acidic residues" evidence="1">
    <location>
        <begin position="185"/>
        <end position="196"/>
    </location>
</feature>
<protein>
    <submittedName>
        <fullName evidence="5">Cell wall-binding protein</fullName>
    </submittedName>
</protein>
<proteinExistence type="predicted"/>
<dbReference type="SUPFAM" id="SSF89550">
    <property type="entry name" value="PHP domain-like"/>
    <property type="match status" value="1"/>
</dbReference>
<feature type="transmembrane region" description="Helical" evidence="2">
    <location>
        <begin position="2250"/>
        <end position="2273"/>
    </location>
</feature>
<evidence type="ECO:0000259" key="4">
    <source>
        <dbReference type="Pfam" id="PF13290"/>
    </source>
</evidence>
<sequence>MKKLARRGLSLVLAFLMIATTAYSDISFVSRAEETNHVWTKVSLGEITSSDSIAIAITTSDGETYVMPSVSSTKAAPVAVSATVSGSELTVSEGKDSDYAWNVSKKTVEETVVANAENNAEVEEDSLVEKNLSDSEDKTEEVTSEKSSEETPVVEEDSSKTVVEEATEEPSLDKKEASEELKEDALEEEKEEEDEKKEETVTKTYYTFASGSNYLYTTATNNGIRVNDMPKDEVGARWELADNGYLSAEDSKGTTRYLGVYNKQDFRGYGLTKTGDFPKNIADQSVAFYKLTTKNAGDANVAAPTASIESGEAVDFGAEVKLTCADEDAKIYYNVNGSEDNYSPYKEAVVITKDTTIYAYATKDDKKSEIVSFNYTLAAGSKITDVTKLDSEQEFVLAFNDANIMTTTATAPDKKGNTKLEALKAELDSDKHLVYSEAEAPIAKLSLEKAEADGEYYITTNIFIENVLTKHYLTTTATGSALSFVTEKTDYSTWSVETQEDGSLLIKNTKAIYHDAKKNIDKPQYIEFYNTFTTYSYVAGTDKIDAFKLNAYTVPSLQVKEDVPTKNTVGKLLTRELYDGDQVVAYHPGSGKVMTSVAEKGGLQGIDLKPAEDATIDINGTEAVVLTVVIDENGNYLFKTEDGKYLTIEKLETEKDGKKKTTINLILADNATDESTWTLAAADDKNAGNFYLKSATVKVGSSVQAFEYYGGDFKAYGFKEDPAYVFNFFALEEGEKTVKLEYEDERLAVAQWAGNAHYNEFEECAKAIYGDKYATNDMLDKSAKFTSVVGGVETQPWTSAKSTTTGSTSYYMGSTGVANAATDYMQLALSTVGYGNLELGFRMRASNTAAGSFQLQYSTDGENFKNFKTGTYSYKYSAYKKSGKQDENGKEIMEQYEVSGSGDIADGIAKTSYAPTYYVSFKFNVPNAAANAEKLYIRFVPGNMNAKGDKEPSKGGVIRMDSVVLSGNPVIDPTRARFVVANPSSSEVAIGQKIDLSSLTEGADIYYSVNGDEFVKYDENEKLTITELPATVQAYATKEGMEKSITVSYSYTQAQVQAVKAAPNGGAVIENQKVSLKTKTEDATILYRYMTEEEIAAADAKATKTEEKAEGEEATEPTEPAAEKEVEHEDWITYTGSFELKALPCQLQVKAVKEGYKDSAVATVKFTKRLNDKYNIYFGQVHAHTNISDGAGSLEDALKHATKVDNLDYIVITDHSNSIDNEKESKITENVDKSANDEWTYAHNLVKQYSTDKFTCAYGYEMTWSNGLGHMNTFNTPGFQSRTQTEYSTYSTALQNYYAALRTVPDSISQFNHPGTTFGDFSDFAYYSEENDNLITMIEVGNGEGTIGSSGYFPSYEYYTRALDKGWHVAPTNNQDNHKGKWGDANTARTVMLADVNDENAIYDAMRNYRIYATEDNDLSIYYTLDNYIMGTILEKDAVGDTVELKADIKDPTDSKIGRVEVIVNGGQSIAMQNVSGNDTTVKFEVPSSYSYYYLKITEDDGDIAVTAPVWVGEVEACGINKTYTNTVLPVKGESLDVNVDLYNNEASALDINFIDVVLKDVDGKETQVASLTGEEAGVASVASNDTATFKTDFVYNEAGQVTYEITVRATLNGVPKVYTDKLQVSYALPSMIADIIIDGTHGNDYVTGYYGGNVNAFIKLCAAKNIRATVVKDKITADILKNAKLLVVSAPAKKSGTANAGDYKVSHFEDEFIATVKDYVANGGSVAVCGLADYSDTAEGQTGTEQNKLLSAIGATIRMGSDEVCDDKNNGGQVYRMYPTNVNLDSELLAGFREGQKYSQYSGCSVDISNATANDVVDAAEWLVKGYNTTYSVDCKDDNGKAIEGTLENGVKGKKNDNEGNVTFLARQKTKAGGQIIVAGGVFLSDFEVKAEMDNNDSLPYVNHTIVNNILDGSQVELPVSTIAEARAGEMNEVFAVEGYVTSGTDNENTTFFDTIYLQDETAGIDIFPYATPGLAIGTKMRIVGYVSQYQGDKELKVISYKILKDEPYIFAPKEVDTKTAMDYDNLGGSLLETEGKVTRVAIGADGAIEEFWLKDSTGVEAAIFIDGYIKSATTGKNTLTDFVKKGATVSAVGVLYKHPEGDSDVSVPVFRVRNCDDIKLVKAAPSVTPGGNGGNGQNGNPIANIVSNINKAIDNAVDAIIAPIANTPVGRVVRNVVDRIRTVRDRFFGNGDATVSEDTTEAVVEEETEEEEPADEEVSVDPQPSETIEDEQVPEAGEEKTSFPVVPVAAASVIIVAGVGVTLAGKFGLLAKLLRK</sequence>
<dbReference type="Proteomes" id="UP000766246">
    <property type="component" value="Unassembled WGS sequence"/>
</dbReference>
<feature type="compositionally biased region" description="Basic and acidic residues" evidence="1">
    <location>
        <begin position="171"/>
        <end position="184"/>
    </location>
</feature>
<comment type="caution">
    <text evidence="5">The sequence shown here is derived from an EMBL/GenBank/DDBJ whole genome shotgun (WGS) entry which is preliminary data.</text>
</comment>
<feature type="compositionally biased region" description="Basic and acidic residues" evidence="1">
    <location>
        <begin position="127"/>
        <end position="149"/>
    </location>
</feature>
<reference evidence="5" key="1">
    <citation type="submission" date="2019-04" db="EMBL/GenBank/DDBJ databases">
        <title>Evolution of Biomass-Degrading Anaerobic Consortia Revealed by Metagenomics.</title>
        <authorList>
            <person name="Peng X."/>
        </authorList>
    </citation>
    <scope>NUCLEOTIDE SEQUENCE</scope>
    <source>
        <strain evidence="5">SIG311</strain>
    </source>
</reference>
<dbReference type="InterPro" id="IPR016195">
    <property type="entry name" value="Pol/histidinol_Pase-like"/>
</dbReference>
<feature type="signal peptide" evidence="3">
    <location>
        <begin position="1"/>
        <end position="24"/>
    </location>
</feature>
<evidence type="ECO:0000256" key="1">
    <source>
        <dbReference type="SAM" id="MobiDB-lite"/>
    </source>
</evidence>
<evidence type="ECO:0000256" key="3">
    <source>
        <dbReference type="SAM" id="SignalP"/>
    </source>
</evidence>
<gene>
    <name evidence="5" type="ORF">E7272_09970</name>
</gene>
<keyword evidence="2" id="KW-0472">Membrane</keyword>
<keyword evidence="2" id="KW-1133">Transmembrane helix</keyword>
<organism evidence="5 6">
    <name type="scientific">Pseudobutyrivibrio ruminis</name>
    <dbReference type="NCBI Taxonomy" id="46206"/>
    <lineage>
        <taxon>Bacteria</taxon>
        <taxon>Bacillati</taxon>
        <taxon>Bacillota</taxon>
        <taxon>Clostridia</taxon>
        <taxon>Lachnospirales</taxon>
        <taxon>Lachnospiraceae</taxon>
        <taxon>Pseudobutyrivibrio</taxon>
    </lineage>
</organism>
<keyword evidence="2" id="KW-0812">Transmembrane</keyword>
<evidence type="ECO:0000256" key="2">
    <source>
        <dbReference type="SAM" id="Phobius"/>
    </source>
</evidence>
<dbReference type="NCBIfam" id="NF038032">
    <property type="entry name" value="CehA_McbA_metalo"/>
    <property type="match status" value="1"/>
</dbReference>
<dbReference type="InterPro" id="IPR059177">
    <property type="entry name" value="GH29D-like_dom"/>
</dbReference>
<dbReference type="EMBL" id="SVER01000025">
    <property type="protein sequence ID" value="MBE5920155.1"/>
    <property type="molecule type" value="Genomic_DNA"/>
</dbReference>
<evidence type="ECO:0000313" key="5">
    <source>
        <dbReference type="EMBL" id="MBE5920155.1"/>
    </source>
</evidence>
<feature type="domain" description="GH29D-like beta-sandwich" evidence="4">
    <location>
        <begin position="313"/>
        <end position="371"/>
    </location>
</feature>
<feature type="region of interest" description="Disordered" evidence="1">
    <location>
        <begin position="116"/>
        <end position="198"/>
    </location>
</feature>
<accession>A0A927UD02</accession>
<feature type="region of interest" description="Disordered" evidence="1">
    <location>
        <begin position="2193"/>
        <end position="2242"/>
    </location>
</feature>
<name>A0A927UD02_9FIRM</name>
<feature type="domain" description="GH29D-like beta-sandwich" evidence="4">
    <location>
        <begin position="984"/>
        <end position="1047"/>
    </location>
</feature>
<dbReference type="Gene3D" id="3.20.20.140">
    <property type="entry name" value="Metal-dependent hydrolases"/>
    <property type="match status" value="1"/>
</dbReference>
<dbReference type="Pfam" id="PF13290">
    <property type="entry name" value="CHB_HEX_C_1"/>
    <property type="match status" value="2"/>
</dbReference>
<keyword evidence="3" id="KW-0732">Signal</keyword>
<evidence type="ECO:0000313" key="6">
    <source>
        <dbReference type="Proteomes" id="UP000766246"/>
    </source>
</evidence>
<feature type="region of interest" description="Disordered" evidence="1">
    <location>
        <begin position="1101"/>
        <end position="1127"/>
    </location>
</feature>
<feature type="chain" id="PRO_5036676729" evidence="3">
    <location>
        <begin position="25"/>
        <end position="2278"/>
    </location>
</feature>